<dbReference type="GO" id="GO:0047570">
    <property type="term" value="F:3-oxoadipate enol-lactonase activity"/>
    <property type="evidence" value="ECO:0007669"/>
    <property type="project" value="UniProtKB-EC"/>
</dbReference>
<dbReference type="GO" id="GO:0016020">
    <property type="term" value="C:membrane"/>
    <property type="evidence" value="ECO:0007669"/>
    <property type="project" value="TreeGrafter"/>
</dbReference>
<dbReference type="InterPro" id="IPR050266">
    <property type="entry name" value="AB_hydrolase_sf"/>
</dbReference>
<dbReference type="SUPFAM" id="SSF53474">
    <property type="entry name" value="alpha/beta-Hydrolases"/>
    <property type="match status" value="1"/>
</dbReference>
<feature type="domain" description="AB hydrolase-1" evidence="2">
    <location>
        <begin position="21"/>
        <end position="253"/>
    </location>
</feature>
<dbReference type="PANTHER" id="PTHR43798:SF31">
    <property type="entry name" value="AB HYDROLASE SUPERFAMILY PROTEIN YCLE"/>
    <property type="match status" value="1"/>
</dbReference>
<dbReference type="AlphaFoldDB" id="S5UBJ7"/>
<dbReference type="PRINTS" id="PR00412">
    <property type="entry name" value="EPOXHYDRLASE"/>
</dbReference>
<dbReference type="InterPro" id="IPR000073">
    <property type="entry name" value="AB_hydrolase_1"/>
</dbReference>
<dbReference type="InterPro" id="IPR029058">
    <property type="entry name" value="AB_hydrolase_fold"/>
</dbReference>
<proteinExistence type="predicted"/>
<protein>
    <submittedName>
        <fullName evidence="3">Beta-ketoadipate enol-lactone hydrolase</fullName>
        <ecNumber evidence="3">3.1.1.24</ecNumber>
    </submittedName>
</protein>
<sequence>MPVMPVNGIQLHYKEFGAGDPVVLIQGTGGGHNVWLLHQVPAITAAGYRVIVFDNRGIPPTSVCADGFSIDDLVGDVAGLIQHLGLGPCHVVGTSMGAFVAQELALKSPELVRTAVLMATRGRSDRLRTELTRAEIELHDAGIALPPRYAAAIRALKSLSPRTLNNERLVADWLELFEFSPRAGPGHRAQMEMSKLSDRLRAYAGITVPCQVIAFADDLITPPHLGREVADAIAGARFDLITDCGHYGYLEDPETVNKCIVDFLADAGRTD</sequence>
<dbReference type="EC" id="3.1.1.24" evidence="3"/>
<dbReference type="EMBL" id="KF264538">
    <property type="protein sequence ID" value="AGS49262.1"/>
    <property type="molecule type" value="Genomic_DNA"/>
</dbReference>
<dbReference type="Gene3D" id="3.40.50.1820">
    <property type="entry name" value="alpha/beta hydrolase"/>
    <property type="match status" value="1"/>
</dbReference>
<reference evidence="3" key="1">
    <citation type="journal article" date="2013" name="Proc. Natl. Acad. Sci. U.S.A.">
        <title>Mapping gene clusters within arrayed metagenomic libraries to expand the structural diversity of biomedically relevant natural products.</title>
        <authorList>
            <person name="Owen J.G."/>
            <person name="Reddy B.V."/>
            <person name="Ternei M.A."/>
            <person name="Charlop-Powers Z."/>
            <person name="Calle P.Y."/>
            <person name="Kim J.H."/>
            <person name="Brady S.F."/>
        </authorList>
    </citation>
    <scope>NUCLEOTIDE SEQUENCE</scope>
</reference>
<dbReference type="InterPro" id="IPR000639">
    <property type="entry name" value="Epox_hydrolase-like"/>
</dbReference>
<evidence type="ECO:0000259" key="2">
    <source>
        <dbReference type="Pfam" id="PF00561"/>
    </source>
</evidence>
<accession>S5UBJ7</accession>
<evidence type="ECO:0000256" key="1">
    <source>
        <dbReference type="ARBA" id="ARBA00022801"/>
    </source>
</evidence>
<organism evidence="3">
    <name type="scientific">uncultured bacterium esnapd1.2</name>
    <dbReference type="NCBI Taxonomy" id="1366589"/>
    <lineage>
        <taxon>Bacteria</taxon>
        <taxon>environmental samples</taxon>
    </lineage>
</organism>
<dbReference type="PRINTS" id="PR00111">
    <property type="entry name" value="ABHYDROLASE"/>
</dbReference>
<dbReference type="Pfam" id="PF00561">
    <property type="entry name" value="Abhydrolase_1"/>
    <property type="match status" value="1"/>
</dbReference>
<name>S5UBJ7_9BACT</name>
<evidence type="ECO:0000313" key="3">
    <source>
        <dbReference type="EMBL" id="AGS49262.1"/>
    </source>
</evidence>
<dbReference type="PANTHER" id="PTHR43798">
    <property type="entry name" value="MONOACYLGLYCEROL LIPASE"/>
    <property type="match status" value="1"/>
</dbReference>
<keyword evidence="1 3" id="KW-0378">Hydrolase</keyword>